<dbReference type="AlphaFoldDB" id="A0A3P7LT10"/>
<sequence length="149" mass="16359">MSNDIHADLNYFCLDVCQNGGPYGIDNFVIIVFTGGYYKTGTITFEIAIWVVKLHVFAISVCGRCLPRAVTLTPADGTPGSITPVIKMLPNDKRGCRQMYVICNTPSGYTKSNMVMNEETSYPLVGKNVRALITCFKGSWHADLGGSYM</sequence>
<protein>
    <submittedName>
        <fullName evidence="1">Uncharacterized protein</fullName>
    </submittedName>
</protein>
<evidence type="ECO:0000313" key="2">
    <source>
        <dbReference type="Proteomes" id="UP000270094"/>
    </source>
</evidence>
<dbReference type="OrthoDB" id="5795513at2759"/>
<name>A0A3P7LT10_STRVU</name>
<dbReference type="Proteomes" id="UP000270094">
    <property type="component" value="Unassembled WGS sequence"/>
</dbReference>
<reference evidence="1 2" key="1">
    <citation type="submission" date="2018-11" db="EMBL/GenBank/DDBJ databases">
        <authorList>
            <consortium name="Pathogen Informatics"/>
        </authorList>
    </citation>
    <scope>NUCLEOTIDE SEQUENCE [LARGE SCALE GENOMIC DNA]</scope>
</reference>
<dbReference type="EMBL" id="UYYB01116644">
    <property type="protein sequence ID" value="VDM82242.1"/>
    <property type="molecule type" value="Genomic_DNA"/>
</dbReference>
<organism evidence="1 2">
    <name type="scientific">Strongylus vulgaris</name>
    <name type="common">Blood worm</name>
    <dbReference type="NCBI Taxonomy" id="40348"/>
    <lineage>
        <taxon>Eukaryota</taxon>
        <taxon>Metazoa</taxon>
        <taxon>Ecdysozoa</taxon>
        <taxon>Nematoda</taxon>
        <taxon>Chromadorea</taxon>
        <taxon>Rhabditida</taxon>
        <taxon>Rhabditina</taxon>
        <taxon>Rhabditomorpha</taxon>
        <taxon>Strongyloidea</taxon>
        <taxon>Strongylidae</taxon>
        <taxon>Strongylus</taxon>
    </lineage>
</organism>
<proteinExistence type="predicted"/>
<evidence type="ECO:0000313" key="1">
    <source>
        <dbReference type="EMBL" id="VDM82242.1"/>
    </source>
</evidence>
<accession>A0A3P7LT10</accession>
<keyword evidence="2" id="KW-1185">Reference proteome</keyword>
<gene>
    <name evidence="1" type="ORF">SVUK_LOCUS17240</name>
</gene>